<feature type="transmembrane region" description="Helical" evidence="2">
    <location>
        <begin position="425"/>
        <end position="443"/>
    </location>
</feature>
<dbReference type="EMBL" id="SSGD01000031">
    <property type="protein sequence ID" value="TXI57974.1"/>
    <property type="molecule type" value="Genomic_DNA"/>
</dbReference>
<feature type="region of interest" description="Disordered" evidence="1">
    <location>
        <begin position="473"/>
        <end position="560"/>
    </location>
</feature>
<feature type="compositionally biased region" description="Basic and acidic residues" evidence="1">
    <location>
        <begin position="607"/>
        <end position="617"/>
    </location>
</feature>
<feature type="compositionally biased region" description="Basic residues" evidence="1">
    <location>
        <begin position="596"/>
        <end position="606"/>
    </location>
</feature>
<keyword evidence="2" id="KW-0812">Transmembrane</keyword>
<organism evidence="3 4">
    <name type="scientific">Mycolicibacter arupensis</name>
    <dbReference type="NCBI Taxonomy" id="342002"/>
    <lineage>
        <taxon>Bacteria</taxon>
        <taxon>Bacillati</taxon>
        <taxon>Actinomycetota</taxon>
        <taxon>Actinomycetes</taxon>
        <taxon>Mycobacteriales</taxon>
        <taxon>Mycobacteriaceae</taxon>
        <taxon>Mycolicibacter</taxon>
    </lineage>
</organism>
<feature type="transmembrane region" description="Helical" evidence="2">
    <location>
        <begin position="190"/>
        <end position="209"/>
    </location>
</feature>
<evidence type="ECO:0000256" key="2">
    <source>
        <dbReference type="SAM" id="Phobius"/>
    </source>
</evidence>
<name>A0A5C7Y9P4_9MYCO</name>
<accession>A0A5C7Y9P4</accession>
<evidence type="ECO:0000313" key="4">
    <source>
        <dbReference type="Proteomes" id="UP000321797"/>
    </source>
</evidence>
<feature type="compositionally biased region" description="Low complexity" evidence="1">
    <location>
        <begin position="473"/>
        <end position="482"/>
    </location>
</feature>
<feature type="transmembrane region" description="Helical" evidence="2">
    <location>
        <begin position="164"/>
        <end position="183"/>
    </location>
</feature>
<dbReference type="AlphaFoldDB" id="A0A5C7Y9P4"/>
<feature type="transmembrane region" description="Helical" evidence="2">
    <location>
        <begin position="388"/>
        <end position="413"/>
    </location>
</feature>
<reference evidence="3 4" key="1">
    <citation type="submission" date="2018-09" db="EMBL/GenBank/DDBJ databases">
        <title>Metagenome Assembled Genomes from an Advanced Water Purification Facility.</title>
        <authorList>
            <person name="Stamps B.W."/>
            <person name="Spear J.R."/>
        </authorList>
    </citation>
    <scope>NUCLEOTIDE SEQUENCE [LARGE SCALE GENOMIC DNA]</scope>
    <source>
        <strain evidence="3">Bin_29_2</strain>
    </source>
</reference>
<evidence type="ECO:0000313" key="3">
    <source>
        <dbReference type="EMBL" id="TXI57974.1"/>
    </source>
</evidence>
<comment type="caution">
    <text evidence="3">The sequence shown here is derived from an EMBL/GenBank/DDBJ whole genome shotgun (WGS) entry which is preliminary data.</text>
</comment>
<proteinExistence type="predicted"/>
<sequence>MSRDVILDRLAVWLAEHPRTRRLGTIIATVHGLALWAVISAPSAAASVGGAALAWTGLRDSYGVPLANYFLSVVDTTEAITNQGDEVSILDPTTILRWINGAVQNAATHGAASWWLTTIASFYLFLAGTALWLLRFALSGQWLVVIAQVARPVYGAITTVANQLYLGPTTITLCVIVGGFHILRGHAGRGRAIIGTGLVFTILLLTVFADPIGDLYSDHGLLAWGRSIGFSIAQATRQGAYMADRPLGDQVNMMLGDLITAGVRHPLQVMNFGYVTDDVPGCAQAWSAAISTGAGKGPGPAHAMGDCGAGPALLHAQQLSGDDTGTSLAFLLTGATFSVFNWYVSVSIFLVGLQAAFYGTVAGPSFMIGMTGIAGRAMAYAKHSAWQLLVHAAELAAYTTFLGIVVIWMAWTLTSPMLGTGTVTVMPRMLIVMLVSIIAIFAFRFMDRQFHADGIGTIGHTIHATSGRVLHSGRSAGQAAAQRADDANSMLGKLRERRRGRTTDSSTDDPDQASSKSTRPPQFDTFRRRPQSRPTSAPSSATSTAATRASSTAAAGEGAAARTATATRTAGAVAETAELVAAPEVVIGAAVAHSARKAVHKHHENRQKREADQRDNTPARSTAVPERQRATRPTGSADVGHDTLAPRPAGSPRRQREQPAGVGGEQRSARADSDQQAQPAGQGPPLGFDAVPPTTRPSNGRGDQ</sequence>
<feature type="compositionally biased region" description="Low complexity" evidence="1">
    <location>
        <begin position="532"/>
        <end position="560"/>
    </location>
</feature>
<dbReference type="RefSeq" id="WP_276759572.1">
    <property type="nucleotide sequence ID" value="NZ_SSGD01000031.1"/>
</dbReference>
<gene>
    <name evidence="3" type="ORF">E6Q54_06775</name>
</gene>
<dbReference type="Proteomes" id="UP000321797">
    <property type="component" value="Unassembled WGS sequence"/>
</dbReference>
<feature type="region of interest" description="Disordered" evidence="1">
    <location>
        <begin position="596"/>
        <end position="704"/>
    </location>
</feature>
<protein>
    <submittedName>
        <fullName evidence="3">Uncharacterized protein</fullName>
    </submittedName>
</protein>
<feature type="compositionally biased region" description="Low complexity" evidence="1">
    <location>
        <begin position="675"/>
        <end position="685"/>
    </location>
</feature>
<evidence type="ECO:0000256" key="1">
    <source>
        <dbReference type="SAM" id="MobiDB-lite"/>
    </source>
</evidence>
<keyword evidence="2" id="KW-1133">Transmembrane helix</keyword>
<keyword evidence="2" id="KW-0472">Membrane</keyword>
<feature type="transmembrane region" description="Helical" evidence="2">
    <location>
        <begin position="122"/>
        <end position="144"/>
    </location>
</feature>